<dbReference type="EMBL" id="JABENB010000003">
    <property type="protein sequence ID" value="NNG41254.1"/>
    <property type="molecule type" value="Genomic_DNA"/>
</dbReference>
<dbReference type="RefSeq" id="WP_171158394.1">
    <property type="nucleotide sequence ID" value="NZ_JABENB010000003.1"/>
</dbReference>
<dbReference type="PROSITE" id="PS00197">
    <property type="entry name" value="2FE2S_FER_1"/>
    <property type="match status" value="1"/>
</dbReference>
<evidence type="ECO:0000313" key="2">
    <source>
        <dbReference type="EMBL" id="NNG41254.1"/>
    </source>
</evidence>
<dbReference type="InterPro" id="IPR006058">
    <property type="entry name" value="2Fe2S_fd_BS"/>
</dbReference>
<dbReference type="InterPro" id="IPR039261">
    <property type="entry name" value="FNR_nucleotide-bd"/>
</dbReference>
<sequence length="278" mass="29229">MTVVEARGELIASRRMGAFQHHTIVVPELADRARPGQLASFAVGGRTSALVGRRTLPLAAITPSGTYGGTIEVVVDPARDAGMRWLAGLRVHDEVDVIGPLGRAFPLPAHGVDAMVLGVGASAAPLGWLSTALRDRGCRVELMLAGETDRHLVGVIEARRVIGTVSVVTPGPSGLLPVLRDELQRTLRATEISVVYAAARAAELSAVVEVARPFGVTVQALLDEAMPCGTGLCGSCEVPVTGSDGIGRTIRCCTEGAVIRGDLVQWDRYVSELWEGAR</sequence>
<dbReference type="PANTHER" id="PTHR43513:SF3">
    <property type="entry name" value="DIHYDROOROTATE DEHYDROGENASE B (NAD(+)), ELECTRON TRANSFER SUBUNIT-RELATED"/>
    <property type="match status" value="1"/>
</dbReference>
<accession>A0A849AKA1</accession>
<gene>
    <name evidence="2" type="ORF">HJ588_18505</name>
</gene>
<dbReference type="GO" id="GO:0051537">
    <property type="term" value="F:2 iron, 2 sulfur cluster binding"/>
    <property type="evidence" value="ECO:0007669"/>
    <property type="project" value="InterPro"/>
</dbReference>
<dbReference type="PANTHER" id="PTHR43513">
    <property type="entry name" value="DIHYDROOROTATE DEHYDROGENASE B (NAD(+)), ELECTRON TRANSFER SUBUNIT"/>
    <property type="match status" value="1"/>
</dbReference>
<keyword evidence="3" id="KW-1185">Reference proteome</keyword>
<dbReference type="InterPro" id="IPR037117">
    <property type="entry name" value="Dihydroorotate_DH_ele_sf"/>
</dbReference>
<name>A0A849AKA1_9MICO</name>
<comment type="caution">
    <text evidence="2">The sequence shown here is derived from an EMBL/GenBank/DDBJ whole genome shotgun (WGS) entry which is preliminary data.</text>
</comment>
<dbReference type="InterPro" id="IPR050353">
    <property type="entry name" value="PyrK_electron_transfer"/>
</dbReference>
<evidence type="ECO:0000259" key="1">
    <source>
        <dbReference type="Pfam" id="PF10418"/>
    </source>
</evidence>
<reference evidence="2 3" key="1">
    <citation type="submission" date="2020-05" db="EMBL/GenBank/DDBJ databases">
        <title>Flexivirga sp. ID2601S isolated from air conditioner.</title>
        <authorList>
            <person name="Kim D.H."/>
        </authorList>
    </citation>
    <scope>NUCLEOTIDE SEQUENCE [LARGE SCALE GENOMIC DNA]</scope>
    <source>
        <strain evidence="2 3">ID2601S</strain>
    </source>
</reference>
<proteinExistence type="predicted"/>
<dbReference type="Gene3D" id="2.40.30.10">
    <property type="entry name" value="Translation factors"/>
    <property type="match status" value="1"/>
</dbReference>
<dbReference type="InterPro" id="IPR019480">
    <property type="entry name" value="Dihydroorotate_DH_Fe-S-bd"/>
</dbReference>
<protein>
    <recommendedName>
        <fullName evidence="1">Dihydroorotate dehydrogenase electron transfer subunit iron-sulphur cluster binding domain-containing protein</fullName>
    </recommendedName>
</protein>
<feature type="domain" description="Dihydroorotate dehydrogenase electron transfer subunit iron-sulphur cluster binding" evidence="1">
    <location>
        <begin position="224"/>
        <end position="264"/>
    </location>
</feature>
<dbReference type="AlphaFoldDB" id="A0A849AKA1"/>
<organism evidence="2 3">
    <name type="scientific">Flexivirga aerilata</name>
    <dbReference type="NCBI Taxonomy" id="1656889"/>
    <lineage>
        <taxon>Bacteria</taxon>
        <taxon>Bacillati</taxon>
        <taxon>Actinomycetota</taxon>
        <taxon>Actinomycetes</taxon>
        <taxon>Micrococcales</taxon>
        <taxon>Dermacoccaceae</taxon>
        <taxon>Flexivirga</taxon>
    </lineage>
</organism>
<dbReference type="Pfam" id="PF10418">
    <property type="entry name" value="DHODB_Fe-S_bind"/>
    <property type="match status" value="1"/>
</dbReference>
<dbReference type="Proteomes" id="UP000557772">
    <property type="component" value="Unassembled WGS sequence"/>
</dbReference>
<dbReference type="Gene3D" id="2.10.240.10">
    <property type="entry name" value="Dihydroorotate dehydrogenase, electron transfer subunit"/>
    <property type="match status" value="1"/>
</dbReference>
<evidence type="ECO:0000313" key="3">
    <source>
        <dbReference type="Proteomes" id="UP000557772"/>
    </source>
</evidence>
<dbReference type="SUPFAM" id="SSF52343">
    <property type="entry name" value="Ferredoxin reductase-like, C-terminal NADP-linked domain"/>
    <property type="match status" value="1"/>
</dbReference>